<dbReference type="Proteomes" id="UP000593892">
    <property type="component" value="Chromosome"/>
</dbReference>
<dbReference type="SUPFAM" id="SSF50242">
    <property type="entry name" value="TIMP-like"/>
    <property type="match status" value="1"/>
</dbReference>
<evidence type="ECO:0000313" key="2">
    <source>
        <dbReference type="Proteomes" id="UP000593892"/>
    </source>
</evidence>
<evidence type="ECO:0000313" key="1">
    <source>
        <dbReference type="EMBL" id="QOY89760.1"/>
    </source>
</evidence>
<dbReference type="AlphaFoldDB" id="A0A7S7NU37"/>
<sequence length="150" mass="16813">MPEAARQASAVFTGKVVERRELAPSEFGRRRYQIRFSVAEIWKGADSKELTVYDQNPAGDCGGWGFELGKDYVVFARSYKVTKGFTIRVEGRDVEWPDRWKGALPIGRQMLISEQCTRTAGLGTGAANQTIQLLGKARRTVTRRQDISGR</sequence>
<dbReference type="InterPro" id="IPR008993">
    <property type="entry name" value="TIMP-like_OB-fold"/>
</dbReference>
<gene>
    <name evidence="1" type="ORF">IRI77_07360</name>
</gene>
<reference evidence="1 2" key="1">
    <citation type="submission" date="2020-10" db="EMBL/GenBank/DDBJ databases">
        <title>Complete genome sequence of Paludibaculum fermentans P105T, a facultatively anaerobic acidobacterium capable of dissimilatory Fe(III) reduction.</title>
        <authorList>
            <person name="Dedysh S.N."/>
            <person name="Beletsky A.V."/>
            <person name="Kulichevskaya I.S."/>
            <person name="Mardanov A.V."/>
            <person name="Ravin N.V."/>
        </authorList>
    </citation>
    <scope>NUCLEOTIDE SEQUENCE [LARGE SCALE GENOMIC DNA]</scope>
    <source>
        <strain evidence="1 2">P105</strain>
    </source>
</reference>
<dbReference type="Gene3D" id="2.40.50.120">
    <property type="match status" value="1"/>
</dbReference>
<protein>
    <submittedName>
        <fullName evidence="1">Uncharacterized protein</fullName>
    </submittedName>
</protein>
<name>A0A7S7NU37_PALFE</name>
<organism evidence="1 2">
    <name type="scientific">Paludibaculum fermentans</name>
    <dbReference type="NCBI Taxonomy" id="1473598"/>
    <lineage>
        <taxon>Bacteria</taxon>
        <taxon>Pseudomonadati</taxon>
        <taxon>Acidobacteriota</taxon>
        <taxon>Terriglobia</taxon>
        <taxon>Bryobacterales</taxon>
        <taxon>Bryobacteraceae</taxon>
        <taxon>Paludibaculum</taxon>
    </lineage>
</organism>
<proteinExistence type="predicted"/>
<dbReference type="RefSeq" id="WP_194451422.1">
    <property type="nucleotide sequence ID" value="NZ_CP063849.1"/>
</dbReference>
<keyword evidence="2" id="KW-1185">Reference proteome</keyword>
<accession>A0A7S7NU37</accession>
<dbReference type="KEGG" id="pfer:IRI77_07360"/>
<dbReference type="EMBL" id="CP063849">
    <property type="protein sequence ID" value="QOY89760.1"/>
    <property type="molecule type" value="Genomic_DNA"/>
</dbReference>